<keyword evidence="10 17" id="KW-0999">Mitochondrion inner membrane</keyword>
<dbReference type="FunFam" id="3.20.20.70:FF:000066">
    <property type="entry name" value="Dihydroorotate dehydrogenase (quinone), mitochondrial"/>
    <property type="match status" value="1"/>
</dbReference>
<dbReference type="OrthoDB" id="2192946at2759"/>
<evidence type="ECO:0000256" key="13">
    <source>
        <dbReference type="ARBA" id="ARBA00023002"/>
    </source>
</evidence>
<evidence type="ECO:0000256" key="8">
    <source>
        <dbReference type="ARBA" id="ARBA00022692"/>
    </source>
</evidence>
<keyword evidence="14 17" id="KW-0496">Mitochondrion</keyword>
<evidence type="ECO:0000256" key="16">
    <source>
        <dbReference type="ARBA" id="ARBA00048639"/>
    </source>
</evidence>
<evidence type="ECO:0000256" key="1">
    <source>
        <dbReference type="ARBA" id="ARBA00004434"/>
    </source>
</evidence>
<dbReference type="Proteomes" id="UP000252519">
    <property type="component" value="Unassembled WGS sequence"/>
</dbReference>
<comment type="cofactor">
    <cofactor evidence="17">
        <name>FMN</name>
        <dbReference type="ChEBI" id="CHEBI:58210"/>
    </cofactor>
    <text evidence="17">Binds 1 FMN per subunit.</text>
</comment>
<feature type="region of interest" description="Disordered" evidence="18">
    <location>
        <begin position="1310"/>
        <end position="1330"/>
    </location>
</feature>
<dbReference type="PANTHER" id="PTHR48109:SF4">
    <property type="entry name" value="DIHYDROOROTATE DEHYDROGENASE (QUINONE), MITOCHONDRIAL"/>
    <property type="match status" value="1"/>
</dbReference>
<protein>
    <recommendedName>
        <fullName evidence="5 17">Dihydroorotate dehydrogenase (quinone), mitochondrial</fullName>
        <shortName evidence="17">DHOdehase</shortName>
        <ecNumber evidence="4 17">1.3.5.2</ecNumber>
    </recommendedName>
</protein>
<dbReference type="InterPro" id="IPR005719">
    <property type="entry name" value="Dihydroorotate_DH_2"/>
</dbReference>
<dbReference type="InterPro" id="IPR013785">
    <property type="entry name" value="Aldolase_TIM"/>
</dbReference>
<dbReference type="GO" id="GO:0106430">
    <property type="term" value="F:dihydroorotate dehydrogenase (quinone) activity"/>
    <property type="evidence" value="ECO:0007669"/>
    <property type="project" value="UniProtKB-EC"/>
</dbReference>
<dbReference type="Gene3D" id="1.20.120.1900">
    <property type="entry name" value="Gamma-tubulin complex, C-terminal domain"/>
    <property type="match status" value="1"/>
</dbReference>
<dbReference type="InterPro" id="IPR050074">
    <property type="entry name" value="DHO_dehydrogenase"/>
</dbReference>
<dbReference type="InterPro" id="IPR041470">
    <property type="entry name" value="GCP_N"/>
</dbReference>
<evidence type="ECO:0000259" key="19">
    <source>
        <dbReference type="Pfam" id="PF01180"/>
    </source>
</evidence>
<dbReference type="GO" id="GO:0044205">
    <property type="term" value="P:'de novo' UMP biosynthetic process"/>
    <property type="evidence" value="ECO:0007669"/>
    <property type="project" value="UniProtKB-UniPathway"/>
</dbReference>
<keyword evidence="9" id="KW-0493">Microtubule</keyword>
<keyword evidence="8 17" id="KW-0812">Transmembrane</keyword>
<feature type="transmembrane region" description="Helical" evidence="17">
    <location>
        <begin position="1161"/>
        <end position="1182"/>
    </location>
</feature>
<organism evidence="21 22">
    <name type="scientific">Ancylostoma caninum</name>
    <name type="common">Dog hookworm</name>
    <dbReference type="NCBI Taxonomy" id="29170"/>
    <lineage>
        <taxon>Eukaryota</taxon>
        <taxon>Metazoa</taxon>
        <taxon>Ecdysozoa</taxon>
        <taxon>Nematoda</taxon>
        <taxon>Chromadorea</taxon>
        <taxon>Rhabditida</taxon>
        <taxon>Rhabditina</taxon>
        <taxon>Rhabditomorpha</taxon>
        <taxon>Strongyloidea</taxon>
        <taxon>Ancylostomatidae</taxon>
        <taxon>Ancylostomatinae</taxon>
        <taxon>Ancylostoma</taxon>
    </lineage>
</organism>
<dbReference type="SUPFAM" id="SSF51395">
    <property type="entry name" value="FMN-linked oxidoreductases"/>
    <property type="match status" value="1"/>
</dbReference>
<dbReference type="CDD" id="cd04738">
    <property type="entry name" value="DHOD_2_like"/>
    <property type="match status" value="1"/>
</dbReference>
<evidence type="ECO:0000313" key="21">
    <source>
        <dbReference type="EMBL" id="RCN48229.1"/>
    </source>
</evidence>
<evidence type="ECO:0000256" key="9">
    <source>
        <dbReference type="ARBA" id="ARBA00022701"/>
    </source>
</evidence>
<proteinExistence type="inferred from homology"/>
<dbReference type="NCBIfam" id="NF003652">
    <property type="entry name" value="PRK05286.2-5"/>
    <property type="match status" value="1"/>
</dbReference>
<dbReference type="GO" id="GO:0006207">
    <property type="term" value="P:'de novo' pyrimidine nucleobase biosynthetic process"/>
    <property type="evidence" value="ECO:0007669"/>
    <property type="project" value="InterPro"/>
</dbReference>
<feature type="transmembrane region" description="Helical" evidence="17">
    <location>
        <begin position="1248"/>
        <end position="1272"/>
    </location>
</feature>
<evidence type="ECO:0000256" key="3">
    <source>
        <dbReference type="ARBA" id="ARBA00005359"/>
    </source>
</evidence>
<dbReference type="NCBIfam" id="TIGR01036">
    <property type="entry name" value="pyrD_sub2"/>
    <property type="match status" value="1"/>
</dbReference>
<evidence type="ECO:0000256" key="12">
    <source>
        <dbReference type="ARBA" id="ARBA00022989"/>
    </source>
</evidence>
<dbReference type="Pfam" id="PF01180">
    <property type="entry name" value="DHO_dh"/>
    <property type="match status" value="1"/>
</dbReference>
<dbReference type="SUPFAM" id="SSF103473">
    <property type="entry name" value="MFS general substrate transporter"/>
    <property type="match status" value="1"/>
</dbReference>
<dbReference type="InterPro" id="IPR036259">
    <property type="entry name" value="MFS_trans_sf"/>
</dbReference>
<dbReference type="PROSITE" id="PS00911">
    <property type="entry name" value="DHODEHASE_1"/>
    <property type="match status" value="1"/>
</dbReference>
<evidence type="ECO:0000256" key="17">
    <source>
        <dbReference type="RuleBase" id="RU361255"/>
    </source>
</evidence>
<evidence type="ECO:0000256" key="4">
    <source>
        <dbReference type="ARBA" id="ARBA00012791"/>
    </source>
</evidence>
<accession>A0A368GY01</accession>
<evidence type="ECO:0000256" key="2">
    <source>
        <dbReference type="ARBA" id="ARBA00005161"/>
    </source>
</evidence>
<dbReference type="UniPathway" id="UPA00070">
    <property type="reaction ID" value="UER00946"/>
</dbReference>
<dbReference type="EMBL" id="JOJR01000049">
    <property type="protein sequence ID" value="RCN48229.1"/>
    <property type="molecule type" value="Genomic_DNA"/>
</dbReference>
<dbReference type="InterPro" id="IPR005720">
    <property type="entry name" value="Dihydroorotate_DH_cat"/>
</dbReference>
<name>A0A368GY01_ANCCA</name>
<evidence type="ECO:0000256" key="7">
    <source>
        <dbReference type="ARBA" id="ARBA00022643"/>
    </source>
</evidence>
<evidence type="ECO:0000256" key="6">
    <source>
        <dbReference type="ARBA" id="ARBA00022630"/>
    </source>
</evidence>
<evidence type="ECO:0000259" key="20">
    <source>
        <dbReference type="Pfam" id="PF17681"/>
    </source>
</evidence>
<dbReference type="PANTHER" id="PTHR48109">
    <property type="entry name" value="DIHYDROOROTATE DEHYDROGENASE (QUINONE), MITOCHONDRIAL-RELATED"/>
    <property type="match status" value="1"/>
</dbReference>
<evidence type="ECO:0000313" key="22">
    <source>
        <dbReference type="Proteomes" id="UP000252519"/>
    </source>
</evidence>
<keyword evidence="6 17" id="KW-0285">Flavoprotein</keyword>
<feature type="transmembrane region" description="Helical" evidence="17">
    <location>
        <begin position="1125"/>
        <end position="1149"/>
    </location>
</feature>
<evidence type="ECO:0000256" key="11">
    <source>
        <dbReference type="ARBA" id="ARBA00022946"/>
    </source>
</evidence>
<dbReference type="EC" id="1.3.5.2" evidence="4 17"/>
<sequence length="1330" mass="148235">MYSRLPTGYITKSTVIIVSGGLLGYGGLEMLWGSETFYDKAVMPVVHKYVDGETSHNLAIRFASWGVLPRFGPNHKEYPELACKFLEKSLKNPIGLAAGFDKNGEAILPMAELSGFGLVEVGTVTPIPQPGNPKPRVFRLLEDKGIINRYGFNSEGASKVLKRVKTARANWKENFALVGVNLGKNKASGDAKVDYEIGINSFAPYCDYLVINVSSPNTPGLRSLQNKTDLENLLLHAKYVLDARKLESRPKVLLKISPDLTDPEMKDIAQVVIDSKFGVDALIVSNTTISRPATLANEHKNEVGGLSGAPLRQMSTECVRRMYKLTKGQVPIIGCGGISSGEDAYEKIRAGASVVQLYSAIAFHGFPVIGKIKRELAELLRRDGFKNVAEAVGADHRVEFNCVLLMAAHPHWKSARQEIISKRFAFLGSYPPCPWYRPLKSEFSALVNVTPEEQEHFMNDEVRLFLAGYETENIRFGYGSDSDAPISLRVNPSLDPFMRSAVERFKNILIDIWHIRTYSYDLKHDRSFSLTARAVAYEVVKRLNELLQPIIEGDDYDLADYGLNTLSRNVSAVKSSIRVYADVVKAVKKERLIGGQVLTMLHRAREGAVVSKDIQDLSEIFEVAWKIFASRIGIWVEQGLVDDCELEFIIWPTSALSSSAIANITSASKLKLDSKEYILVEDLCPSFLMRLLPSIAKCGNYIYMLEKAQIREPLSVDWAKLDIIGLQRKVQEIEKAKSAMVLKQLRTAIPFDSAIRDTMTLLLKARDLDVLLRSKESILYRPVEEVSKQQLRRLSDAFIKGLAVKFPFVSNFKLSYSTSIVFEELRAFGLVDDPPKEPLPAKEQPIALDLLTLTYTPPAKMGKLIPIYVVSLYVFVFRVCLQLHAAINCLSDAMFELGLTRDPANFRRAAILTSLHRNVLDLTVSIADAVTRAIMDFENEMAKADSIDAVLQLQKDVVHQIFKESRLDQWKKVAYLQRLVDLISSQGVNGLLRTIHCFQSTPYFFPLSELIFGCFGGYMAIISTSFAYITSIPGVTSRERSKSIARLEGALGVGGIMGFLISSQLRTITYVNTFLLFIIVHVFCFCYIAQMRSYDTAANRKDSADLKAVSSLIASRGRHCDFRLLICYIAFGASFLALVGSSHILFFYLKQRFYWDAEFYGYLRALTQFSSTVMALFVYPLCKSYGIRDTSLVLIGLVARGLARAWLALAWSGASVFGVVPFEMFARFPATGLRSLISSNVPAEERGSAFAVVAILEGGCKLVAAVVFHLLFPWSISFLPQLSFLLMAVLIAPPTLLLWYYQEELEHKDGSTNEEGTLNRSAADDENTAS</sequence>
<evidence type="ECO:0000256" key="15">
    <source>
        <dbReference type="ARBA" id="ARBA00023136"/>
    </source>
</evidence>
<gene>
    <name evidence="21" type="ORF">ANCCAN_05644</name>
</gene>
<evidence type="ECO:0000256" key="18">
    <source>
        <dbReference type="SAM" id="MobiDB-lite"/>
    </source>
</evidence>
<evidence type="ECO:0000256" key="14">
    <source>
        <dbReference type="ARBA" id="ARBA00023128"/>
    </source>
</evidence>
<evidence type="ECO:0000256" key="5">
    <source>
        <dbReference type="ARBA" id="ARBA00017599"/>
    </source>
</evidence>
<dbReference type="InterPro" id="IPR042241">
    <property type="entry name" value="GCP_C_sf"/>
</dbReference>
<dbReference type="PROSITE" id="PS00912">
    <property type="entry name" value="DHODEHASE_2"/>
    <property type="match status" value="1"/>
</dbReference>
<feature type="domain" description="Dihydroorotate dehydrogenase catalytic" evidence="19">
    <location>
        <begin position="81"/>
        <end position="380"/>
    </location>
</feature>
<feature type="transmembrane region" description="Helical" evidence="17">
    <location>
        <begin position="1010"/>
        <end position="1032"/>
    </location>
</feature>
<comment type="pathway">
    <text evidence="2 17">Pyrimidine metabolism; UMP biosynthesis via de novo pathway; orotate from (S)-dihydroorotate (quinone route): step 1/1.</text>
</comment>
<keyword evidence="7 17" id="KW-0288">FMN</keyword>
<feature type="transmembrane region" description="Helical" evidence="17">
    <location>
        <begin position="1203"/>
        <end position="1228"/>
    </location>
</feature>
<feature type="domain" description="Gamma tubulin complex component protein N-terminal" evidence="20">
    <location>
        <begin position="464"/>
        <end position="718"/>
    </location>
</feature>
<comment type="subcellular location">
    <subcellularLocation>
        <location evidence="1 17">Mitochondrion inner membrane</location>
        <topology evidence="1 17">Single-pass membrane protein</topology>
    </subcellularLocation>
</comment>
<keyword evidence="22" id="KW-1185">Reference proteome</keyword>
<dbReference type="Gene3D" id="1.20.1250.20">
    <property type="entry name" value="MFS general substrate transporter like domains"/>
    <property type="match status" value="1"/>
</dbReference>
<comment type="similarity">
    <text evidence="3 17">Belongs to the dihydroorotate dehydrogenase family. Type 2 subfamily.</text>
</comment>
<dbReference type="Gene3D" id="3.20.20.70">
    <property type="entry name" value="Aldolase class I"/>
    <property type="match status" value="1"/>
</dbReference>
<comment type="catalytic activity">
    <reaction evidence="16 17">
        <text>(S)-dihydroorotate + a quinone = orotate + a quinol</text>
        <dbReference type="Rhea" id="RHEA:30187"/>
        <dbReference type="ChEBI" id="CHEBI:24646"/>
        <dbReference type="ChEBI" id="CHEBI:30839"/>
        <dbReference type="ChEBI" id="CHEBI:30864"/>
        <dbReference type="ChEBI" id="CHEBI:132124"/>
        <dbReference type="EC" id="1.3.5.2"/>
    </reaction>
</comment>
<dbReference type="GO" id="GO:0005874">
    <property type="term" value="C:microtubule"/>
    <property type="evidence" value="ECO:0007669"/>
    <property type="project" value="UniProtKB-KW"/>
</dbReference>
<dbReference type="InterPro" id="IPR001295">
    <property type="entry name" value="Dihydroorotate_DH_CS"/>
</dbReference>
<keyword evidence="15 17" id="KW-0472">Membrane</keyword>
<feature type="transmembrane region" description="Helical" evidence="17">
    <location>
        <begin position="1044"/>
        <end position="1062"/>
    </location>
</feature>
<comment type="caution">
    <text evidence="17">Lacks conserved residue(s) required for the propagation of feature annotation.</text>
</comment>
<keyword evidence="13 17" id="KW-0560">Oxidoreductase</keyword>
<evidence type="ECO:0000256" key="10">
    <source>
        <dbReference type="ARBA" id="ARBA00022792"/>
    </source>
</evidence>
<keyword evidence="11" id="KW-0809">Transit peptide</keyword>
<dbReference type="Pfam" id="PF17681">
    <property type="entry name" value="GCP_N_terminal"/>
    <property type="match status" value="1"/>
</dbReference>
<dbReference type="NCBIfam" id="NF003645">
    <property type="entry name" value="PRK05286.1-2"/>
    <property type="match status" value="1"/>
</dbReference>
<comment type="caution">
    <text evidence="21">The sequence shown here is derived from an EMBL/GenBank/DDBJ whole genome shotgun (WGS) entry which is preliminary data.</text>
</comment>
<feature type="transmembrane region" description="Helical" evidence="17">
    <location>
        <begin position="1068"/>
        <end position="1089"/>
    </location>
</feature>
<dbReference type="GO" id="GO:0005743">
    <property type="term" value="C:mitochondrial inner membrane"/>
    <property type="evidence" value="ECO:0007669"/>
    <property type="project" value="UniProtKB-SubCell"/>
</dbReference>
<dbReference type="STRING" id="29170.A0A368GY01"/>
<feature type="transmembrane region" description="Helical" evidence="17">
    <location>
        <begin position="1284"/>
        <end position="1301"/>
    </location>
</feature>
<keyword evidence="12 17" id="KW-1133">Transmembrane helix</keyword>
<reference evidence="21 22" key="1">
    <citation type="submission" date="2014-10" db="EMBL/GenBank/DDBJ databases">
        <title>Draft genome of the hookworm Ancylostoma caninum.</title>
        <authorList>
            <person name="Mitreva M."/>
        </authorList>
    </citation>
    <scope>NUCLEOTIDE SEQUENCE [LARGE SCALE GENOMIC DNA]</scope>
    <source>
        <strain evidence="21 22">Baltimore</strain>
    </source>
</reference>